<feature type="region of interest" description="Disordered" evidence="3">
    <location>
        <begin position="24"/>
        <end position="45"/>
    </location>
</feature>
<name>A0A1H0DUG3_9ACTN</name>
<dbReference type="RefSeq" id="WP_245771379.1">
    <property type="nucleotide sequence ID" value="NZ_FNIE01000005.1"/>
</dbReference>
<dbReference type="PANTHER" id="PTHR47151">
    <property type="entry name" value="LEU/ILE/VAL-BINDING ABC TRANSPORTER SUBUNIT"/>
    <property type="match status" value="1"/>
</dbReference>
<evidence type="ECO:0000256" key="3">
    <source>
        <dbReference type="SAM" id="MobiDB-lite"/>
    </source>
</evidence>
<keyword evidence="2 4" id="KW-0732">Signal</keyword>
<evidence type="ECO:0000256" key="4">
    <source>
        <dbReference type="SAM" id="SignalP"/>
    </source>
</evidence>
<gene>
    <name evidence="6" type="ORF">SAMN05216259_105358</name>
</gene>
<feature type="chain" id="PRO_5038375278" evidence="4">
    <location>
        <begin position="23"/>
        <end position="416"/>
    </location>
</feature>
<dbReference type="SUPFAM" id="SSF53822">
    <property type="entry name" value="Periplasmic binding protein-like I"/>
    <property type="match status" value="1"/>
</dbReference>
<dbReference type="InterPro" id="IPR028081">
    <property type="entry name" value="Leu-bd"/>
</dbReference>
<organism evidence="6 7">
    <name type="scientific">Actinacidiphila guanduensis</name>
    <dbReference type="NCBI Taxonomy" id="310781"/>
    <lineage>
        <taxon>Bacteria</taxon>
        <taxon>Bacillati</taxon>
        <taxon>Actinomycetota</taxon>
        <taxon>Actinomycetes</taxon>
        <taxon>Kitasatosporales</taxon>
        <taxon>Streptomycetaceae</taxon>
        <taxon>Actinacidiphila</taxon>
    </lineage>
</organism>
<accession>A0A1H0DUG3</accession>
<evidence type="ECO:0000256" key="1">
    <source>
        <dbReference type="ARBA" id="ARBA00010062"/>
    </source>
</evidence>
<reference evidence="6 7" key="1">
    <citation type="submission" date="2016-10" db="EMBL/GenBank/DDBJ databases">
        <authorList>
            <person name="de Groot N.N."/>
        </authorList>
    </citation>
    <scope>NUCLEOTIDE SEQUENCE [LARGE SCALE GENOMIC DNA]</scope>
    <source>
        <strain evidence="6 7">CGMCC 4.2022</strain>
    </source>
</reference>
<feature type="signal peptide" evidence="4">
    <location>
        <begin position="1"/>
        <end position="22"/>
    </location>
</feature>
<dbReference type="AlphaFoldDB" id="A0A1H0DUG3"/>
<dbReference type="InterPro" id="IPR028082">
    <property type="entry name" value="Peripla_BP_I"/>
</dbReference>
<sequence length="416" mass="43390">MRHRSLLLVTSVLATGALTLTACGSRSDDSKKSDGGGSSASNTTLTIGVDAPLTGQNSATGLGLQYGVQIAVDDANAKKLVPGVTFKVEALDDKALPATGQQNATQLVQDNNVIGAVGPLNSGVATSMQQVFATANMVEISPANTNPALTQGEKWASGTKTRPFKTYFRTATTDANQGGFAADYAYNTAKKKDAFVVDDKQTYGAGLAGIFKQKFAALGGKIAGTDHVNTGDTDYSTLVTKIKNSHADLLYYGGQYDEAQLITKQLKAAGVNIPLMGGDGIFSDTYIKVAGKASEGDLATSVGVPVTTLPAAQNFIKTYKAKKYPGDYGTYGGYSYDAATAIINAVKTVMDANGGKLPAMNDARAKVVDAVQKADFDGIAGHVSFDQYGDTTNKQLTVYQVKNGKWVAVKSGTYNG</sequence>
<protein>
    <submittedName>
        <fullName evidence="6">Amino acid/amide ABC transporter substrate-binding protein, HAAT family</fullName>
    </submittedName>
</protein>
<feature type="domain" description="Leucine-binding protein" evidence="5">
    <location>
        <begin position="44"/>
        <end position="404"/>
    </location>
</feature>
<comment type="similarity">
    <text evidence="1">Belongs to the leucine-binding protein family.</text>
</comment>
<evidence type="ECO:0000313" key="7">
    <source>
        <dbReference type="Proteomes" id="UP000199341"/>
    </source>
</evidence>
<dbReference type="CDD" id="cd06342">
    <property type="entry name" value="PBP1_ABC_LIVBP-like"/>
    <property type="match status" value="1"/>
</dbReference>
<dbReference type="EMBL" id="FNIE01000005">
    <property type="protein sequence ID" value="SDN73812.1"/>
    <property type="molecule type" value="Genomic_DNA"/>
</dbReference>
<evidence type="ECO:0000256" key="2">
    <source>
        <dbReference type="ARBA" id="ARBA00022729"/>
    </source>
</evidence>
<evidence type="ECO:0000313" key="6">
    <source>
        <dbReference type="EMBL" id="SDN73812.1"/>
    </source>
</evidence>
<proteinExistence type="inferred from homology"/>
<dbReference type="PROSITE" id="PS51257">
    <property type="entry name" value="PROKAR_LIPOPROTEIN"/>
    <property type="match status" value="1"/>
</dbReference>
<dbReference type="Gene3D" id="3.40.50.2300">
    <property type="match status" value="2"/>
</dbReference>
<dbReference type="Proteomes" id="UP000199341">
    <property type="component" value="Unassembled WGS sequence"/>
</dbReference>
<dbReference type="STRING" id="310781.SAMN05216259_105358"/>
<evidence type="ECO:0000259" key="5">
    <source>
        <dbReference type="Pfam" id="PF13458"/>
    </source>
</evidence>
<keyword evidence="7" id="KW-1185">Reference proteome</keyword>
<dbReference type="PANTHER" id="PTHR47151:SF2">
    <property type="entry name" value="AMINO ACID BINDING PROTEIN"/>
    <property type="match status" value="1"/>
</dbReference>
<dbReference type="Pfam" id="PF13458">
    <property type="entry name" value="Peripla_BP_6"/>
    <property type="match status" value="1"/>
</dbReference>